<dbReference type="AlphaFoldDB" id="A0A2S6GM46"/>
<organism evidence="2 3">
    <name type="scientific">Methylobacter tundripaludum</name>
    <dbReference type="NCBI Taxonomy" id="173365"/>
    <lineage>
        <taxon>Bacteria</taxon>
        <taxon>Pseudomonadati</taxon>
        <taxon>Pseudomonadota</taxon>
        <taxon>Gammaproteobacteria</taxon>
        <taxon>Methylococcales</taxon>
        <taxon>Methylococcaceae</taxon>
        <taxon>Methylobacter</taxon>
    </lineage>
</organism>
<keyword evidence="3" id="KW-1185">Reference proteome</keyword>
<accession>A0A2S6GM46</accession>
<sequence>MPFFYFLMYLLLCMVIGLAGRKQPLGFNGLFLLSFFLSPVVGIILLILLSTFKAEHSQSK</sequence>
<feature type="transmembrane region" description="Helical" evidence="1">
    <location>
        <begin position="29"/>
        <end position="52"/>
    </location>
</feature>
<name>A0A2S6GM46_9GAMM</name>
<reference evidence="2 3" key="1">
    <citation type="submission" date="2018-02" db="EMBL/GenBank/DDBJ databases">
        <title>Subsurface microbial communities from deep shales in Ohio and West Virginia, USA.</title>
        <authorList>
            <person name="Wrighton K."/>
        </authorList>
    </citation>
    <scope>NUCLEOTIDE SEQUENCE [LARGE SCALE GENOMIC DNA]</scope>
    <source>
        <strain evidence="2 3">OWC-G53F</strain>
    </source>
</reference>
<keyword evidence="1" id="KW-1133">Transmembrane helix</keyword>
<protein>
    <submittedName>
        <fullName evidence="2">Uncharacterized protein</fullName>
    </submittedName>
</protein>
<keyword evidence="1" id="KW-0472">Membrane</keyword>
<evidence type="ECO:0000313" key="2">
    <source>
        <dbReference type="EMBL" id="PPK66287.1"/>
    </source>
</evidence>
<comment type="caution">
    <text evidence="2">The sequence shown here is derived from an EMBL/GenBank/DDBJ whole genome shotgun (WGS) entry which is preliminary data.</text>
</comment>
<proteinExistence type="predicted"/>
<gene>
    <name evidence="2" type="ORF">B0F88_11726</name>
</gene>
<dbReference type="EMBL" id="PTIY01000017">
    <property type="protein sequence ID" value="PPK66287.1"/>
    <property type="molecule type" value="Genomic_DNA"/>
</dbReference>
<evidence type="ECO:0000313" key="3">
    <source>
        <dbReference type="Proteomes" id="UP000238071"/>
    </source>
</evidence>
<dbReference type="Proteomes" id="UP000238071">
    <property type="component" value="Unassembled WGS sequence"/>
</dbReference>
<keyword evidence="1" id="KW-0812">Transmembrane</keyword>
<evidence type="ECO:0000256" key="1">
    <source>
        <dbReference type="SAM" id="Phobius"/>
    </source>
</evidence>